<dbReference type="InterPro" id="IPR015422">
    <property type="entry name" value="PyrdxlP-dep_Trfase_small"/>
</dbReference>
<evidence type="ECO:0000256" key="1">
    <source>
        <dbReference type="ARBA" id="ARBA00001933"/>
    </source>
</evidence>
<keyword evidence="2 3" id="KW-0663">Pyridoxal phosphate</keyword>
<dbReference type="Proteomes" id="UP001526201">
    <property type="component" value="Unassembled WGS sequence"/>
</dbReference>
<keyword evidence="4" id="KW-0808">Transferase</keyword>
<sequence>MTASIEATVDQAWLRFQDRFVAETPRSRALTERAKAVLPGGSTRTVGWFAPYPMVFERGSGPYLFDADGREYIDLFCNGLSLIHGHAYAPVVEVAERVLRSGTAWPGTSEHQIAFAELLSSRIPSHGLVRFANTGTEASMLAVKLARAFTGRQSVLKTWAGYHGSYDVLEAGLHGQGEDPGRARLGVFNDLASFERAFAEHGTEIAAVILESVMYTGVVTAADREFLIGAQELAHRNGALFILDDCLMFRLAEGGSAQHFGVEADLTMLGKFIGGGTPVGAVVGRPDIVGRLDPNRTDRVYHGGSFNGNVLGTACGTVAVRDLTASVIAAMERRALNIRAALEAAAVKLGLPLVTTGIGSAFGVYLSATVPSPTGPRQDLAMSRLFHLAAIRRGVLIGDGNEFALSSVVDDDVTTDAIHRLTTALDDVANELNILN</sequence>
<dbReference type="Gene3D" id="3.40.640.10">
    <property type="entry name" value="Type I PLP-dependent aspartate aminotransferase-like (Major domain)"/>
    <property type="match status" value="1"/>
</dbReference>
<dbReference type="InterPro" id="IPR015421">
    <property type="entry name" value="PyrdxlP-dep_Trfase_major"/>
</dbReference>
<evidence type="ECO:0000313" key="4">
    <source>
        <dbReference type="EMBL" id="MCV7226160.1"/>
    </source>
</evidence>
<keyword evidence="5" id="KW-1185">Reference proteome</keyword>
<dbReference type="RefSeq" id="WP_264066988.1">
    <property type="nucleotide sequence ID" value="NZ_JACKTY010000020.1"/>
</dbReference>
<evidence type="ECO:0000256" key="2">
    <source>
        <dbReference type="ARBA" id="ARBA00022898"/>
    </source>
</evidence>
<dbReference type="Pfam" id="PF00202">
    <property type="entry name" value="Aminotran_3"/>
    <property type="match status" value="2"/>
</dbReference>
<protein>
    <submittedName>
        <fullName evidence="4">Aminotransferase class III-fold pyridoxal phosphate-dependent enzyme</fullName>
    </submittedName>
</protein>
<dbReference type="PANTHER" id="PTHR43713:SF3">
    <property type="entry name" value="GLUTAMATE-1-SEMIALDEHYDE 2,1-AMINOMUTASE 1, CHLOROPLASTIC-RELATED"/>
    <property type="match status" value="1"/>
</dbReference>
<comment type="cofactor">
    <cofactor evidence="1">
        <name>pyridoxal 5'-phosphate</name>
        <dbReference type="ChEBI" id="CHEBI:597326"/>
    </cofactor>
</comment>
<dbReference type="InterPro" id="IPR015424">
    <property type="entry name" value="PyrdxlP-dep_Trfase"/>
</dbReference>
<dbReference type="InterPro" id="IPR005814">
    <property type="entry name" value="Aminotrans_3"/>
</dbReference>
<gene>
    <name evidence="4" type="ORF">H7J73_08965</name>
</gene>
<reference evidence="4 5" key="1">
    <citation type="journal article" date="2022" name="BMC Genomics">
        <title>Comparative genome analysis of mycobacteria focusing on tRNA and non-coding RNA.</title>
        <authorList>
            <person name="Behra P.R.K."/>
            <person name="Pettersson B.M.F."/>
            <person name="Ramesh M."/>
            <person name="Das S."/>
            <person name="Dasgupta S."/>
            <person name="Kirsebom L.A."/>
        </authorList>
    </citation>
    <scope>NUCLEOTIDE SEQUENCE [LARGE SCALE GENOMIC DNA]</scope>
    <source>
        <strain evidence="4 5">DSM 44078</strain>
    </source>
</reference>
<name>A0ABT3C9P7_9MYCO</name>
<dbReference type="GO" id="GO:0008483">
    <property type="term" value="F:transaminase activity"/>
    <property type="evidence" value="ECO:0007669"/>
    <property type="project" value="UniProtKB-KW"/>
</dbReference>
<organism evidence="4 5">
    <name type="scientific">Mycolicibacterium komossense</name>
    <dbReference type="NCBI Taxonomy" id="1779"/>
    <lineage>
        <taxon>Bacteria</taxon>
        <taxon>Bacillati</taxon>
        <taxon>Actinomycetota</taxon>
        <taxon>Actinomycetes</taxon>
        <taxon>Mycobacteriales</taxon>
        <taxon>Mycobacteriaceae</taxon>
        <taxon>Mycolicibacterium</taxon>
    </lineage>
</organism>
<dbReference type="SUPFAM" id="SSF53383">
    <property type="entry name" value="PLP-dependent transferases"/>
    <property type="match status" value="1"/>
</dbReference>
<evidence type="ECO:0000256" key="3">
    <source>
        <dbReference type="RuleBase" id="RU003560"/>
    </source>
</evidence>
<comment type="caution">
    <text evidence="4">The sequence shown here is derived from an EMBL/GenBank/DDBJ whole genome shotgun (WGS) entry which is preliminary data.</text>
</comment>
<evidence type="ECO:0000313" key="5">
    <source>
        <dbReference type="Proteomes" id="UP001526201"/>
    </source>
</evidence>
<accession>A0ABT3C9P7</accession>
<comment type="similarity">
    <text evidence="3">Belongs to the class-III pyridoxal-phosphate-dependent aminotransferase family.</text>
</comment>
<dbReference type="PANTHER" id="PTHR43713">
    <property type="entry name" value="GLUTAMATE-1-SEMIALDEHYDE 2,1-AMINOMUTASE"/>
    <property type="match status" value="1"/>
</dbReference>
<dbReference type="EMBL" id="JACKTY010000020">
    <property type="protein sequence ID" value="MCV7226160.1"/>
    <property type="molecule type" value="Genomic_DNA"/>
</dbReference>
<proteinExistence type="inferred from homology"/>
<keyword evidence="4" id="KW-0032">Aminotransferase</keyword>
<dbReference type="Gene3D" id="3.90.1150.10">
    <property type="entry name" value="Aspartate Aminotransferase, domain 1"/>
    <property type="match status" value="1"/>
</dbReference>